<organism evidence="1 2">
    <name type="scientific">Actinidia rufa</name>
    <dbReference type="NCBI Taxonomy" id="165716"/>
    <lineage>
        <taxon>Eukaryota</taxon>
        <taxon>Viridiplantae</taxon>
        <taxon>Streptophyta</taxon>
        <taxon>Embryophyta</taxon>
        <taxon>Tracheophyta</taxon>
        <taxon>Spermatophyta</taxon>
        <taxon>Magnoliopsida</taxon>
        <taxon>eudicotyledons</taxon>
        <taxon>Gunneridae</taxon>
        <taxon>Pentapetalae</taxon>
        <taxon>asterids</taxon>
        <taxon>Ericales</taxon>
        <taxon>Actinidiaceae</taxon>
        <taxon>Actinidia</taxon>
    </lineage>
</organism>
<comment type="caution">
    <text evidence="1">The sequence shown here is derived from an EMBL/GenBank/DDBJ whole genome shotgun (WGS) entry which is preliminary data.</text>
</comment>
<evidence type="ECO:0000313" key="2">
    <source>
        <dbReference type="Proteomes" id="UP000585474"/>
    </source>
</evidence>
<protein>
    <submittedName>
        <fullName evidence="1">Uncharacterized protein</fullName>
    </submittedName>
</protein>
<accession>A0A7J0DPN7</accession>
<gene>
    <name evidence="1" type="ORF">Acr_00g0059820</name>
</gene>
<dbReference type="EMBL" id="BJWL01000318">
    <property type="protein sequence ID" value="GFS38853.1"/>
    <property type="molecule type" value="Genomic_DNA"/>
</dbReference>
<dbReference type="Proteomes" id="UP000585474">
    <property type="component" value="Unassembled WGS sequence"/>
</dbReference>
<sequence>MPPQSHRPLYSRTRFGTALPSRESVVISIRRIVAMWRKKDISSASVVITGERWRRVVVAGERDVGLHGDGVGGERPAEYGGGERLQQIRGLVCDVC</sequence>
<evidence type="ECO:0000313" key="1">
    <source>
        <dbReference type="EMBL" id="GFS38853.1"/>
    </source>
</evidence>
<name>A0A7J0DPN7_9ERIC</name>
<dbReference type="AlphaFoldDB" id="A0A7J0DPN7"/>
<keyword evidence="2" id="KW-1185">Reference proteome</keyword>
<proteinExistence type="predicted"/>
<reference evidence="2" key="1">
    <citation type="submission" date="2019-07" db="EMBL/GenBank/DDBJ databases">
        <title>De Novo Assembly of kiwifruit Actinidia rufa.</title>
        <authorList>
            <person name="Sugita-Konishi S."/>
            <person name="Sato K."/>
            <person name="Mori E."/>
            <person name="Abe Y."/>
            <person name="Kisaki G."/>
            <person name="Hamano K."/>
            <person name="Suezawa K."/>
            <person name="Otani M."/>
            <person name="Fukuda T."/>
            <person name="Manabe T."/>
            <person name="Gomi K."/>
            <person name="Tabuchi M."/>
            <person name="Akimitsu K."/>
            <person name="Kataoka I."/>
        </authorList>
    </citation>
    <scope>NUCLEOTIDE SEQUENCE [LARGE SCALE GENOMIC DNA]</scope>
    <source>
        <strain evidence="2">cv. Fuchu</strain>
    </source>
</reference>